<evidence type="ECO:0000256" key="2">
    <source>
        <dbReference type="SAM" id="Phobius"/>
    </source>
</evidence>
<feature type="region of interest" description="Disordered" evidence="1">
    <location>
        <begin position="150"/>
        <end position="238"/>
    </location>
</feature>
<dbReference type="CDD" id="cd00090">
    <property type="entry name" value="HTH_ARSR"/>
    <property type="match status" value="1"/>
</dbReference>
<dbReference type="EMBL" id="JBHSQH010000001">
    <property type="protein sequence ID" value="MFC5972832.1"/>
    <property type="molecule type" value="Genomic_DNA"/>
</dbReference>
<dbReference type="SUPFAM" id="SSF46785">
    <property type="entry name" value="Winged helix' DNA-binding domain"/>
    <property type="match status" value="1"/>
</dbReference>
<evidence type="ECO:0000256" key="1">
    <source>
        <dbReference type="SAM" id="MobiDB-lite"/>
    </source>
</evidence>
<dbReference type="SMART" id="SM00418">
    <property type="entry name" value="HTH_ARSR"/>
    <property type="match status" value="1"/>
</dbReference>
<feature type="domain" description="HTH arsR-type" evidence="3">
    <location>
        <begin position="29"/>
        <end position="113"/>
    </location>
</feature>
<dbReference type="Pfam" id="PF12840">
    <property type="entry name" value="HTH_20"/>
    <property type="match status" value="1"/>
</dbReference>
<gene>
    <name evidence="4" type="ORF">ACFPYI_15955</name>
</gene>
<dbReference type="RefSeq" id="WP_247416699.1">
    <property type="nucleotide sequence ID" value="NZ_JALLGW010000001.1"/>
</dbReference>
<dbReference type="InterPro" id="IPR011991">
    <property type="entry name" value="ArsR-like_HTH"/>
</dbReference>
<keyword evidence="2" id="KW-0472">Membrane</keyword>
<dbReference type="InterPro" id="IPR036390">
    <property type="entry name" value="WH_DNA-bd_sf"/>
</dbReference>
<sequence>MSLLPLRGESSADPDEPRVVGLAGEEADETFEVLSSGTTREVLAALYEEASTPSEIRDHIGTSLQNVHYHLGKLEDADLIEPAGVGYSEKGTEMTVYAPTSEAVVLFAGRRDDRSRLRSMLSRVFGVVVALGAGTAALRWFLQEQTNRALGGDDSASQSAEYGDGGTGGGAASGGSGADASGAGDAATTRVAESTQQATSGGGGGGVSIASNDGAATTGAPEATGGTADGGAATTSPDTVTETLQRTTEVAAGQDATTVPQQVAHTLASEPALAFLLGGVFVLCLVGAVWYTTR</sequence>
<dbReference type="InterPro" id="IPR001845">
    <property type="entry name" value="HTH_ArsR_DNA-bd_dom"/>
</dbReference>
<dbReference type="Proteomes" id="UP001596099">
    <property type="component" value="Unassembled WGS sequence"/>
</dbReference>
<keyword evidence="2" id="KW-1133">Transmembrane helix</keyword>
<feature type="compositionally biased region" description="Low complexity" evidence="1">
    <location>
        <begin position="178"/>
        <end position="189"/>
    </location>
</feature>
<keyword evidence="5" id="KW-1185">Reference proteome</keyword>
<feature type="compositionally biased region" description="Low complexity" evidence="1">
    <location>
        <begin position="214"/>
        <end position="235"/>
    </location>
</feature>
<name>A0ABD5RQ96_9EURY</name>
<dbReference type="AlphaFoldDB" id="A0ABD5RQ96"/>
<evidence type="ECO:0000313" key="5">
    <source>
        <dbReference type="Proteomes" id="UP001596099"/>
    </source>
</evidence>
<organism evidence="4 5">
    <name type="scientific">Halomarina salina</name>
    <dbReference type="NCBI Taxonomy" id="1872699"/>
    <lineage>
        <taxon>Archaea</taxon>
        <taxon>Methanobacteriati</taxon>
        <taxon>Methanobacteriota</taxon>
        <taxon>Stenosarchaea group</taxon>
        <taxon>Halobacteria</taxon>
        <taxon>Halobacteriales</taxon>
        <taxon>Natronomonadaceae</taxon>
        <taxon>Halomarina</taxon>
    </lineage>
</organism>
<dbReference type="InterPro" id="IPR036388">
    <property type="entry name" value="WH-like_DNA-bd_sf"/>
</dbReference>
<evidence type="ECO:0000313" key="4">
    <source>
        <dbReference type="EMBL" id="MFC5972832.1"/>
    </source>
</evidence>
<feature type="transmembrane region" description="Helical" evidence="2">
    <location>
        <begin position="272"/>
        <end position="291"/>
    </location>
</feature>
<keyword evidence="2" id="KW-0812">Transmembrane</keyword>
<comment type="caution">
    <text evidence="4">The sequence shown here is derived from an EMBL/GenBank/DDBJ whole genome shotgun (WGS) entry which is preliminary data.</text>
</comment>
<proteinExistence type="predicted"/>
<evidence type="ECO:0000259" key="3">
    <source>
        <dbReference type="SMART" id="SM00418"/>
    </source>
</evidence>
<accession>A0ABD5RQ96</accession>
<feature type="compositionally biased region" description="Gly residues" evidence="1">
    <location>
        <begin position="163"/>
        <end position="177"/>
    </location>
</feature>
<reference evidence="4 5" key="1">
    <citation type="journal article" date="2019" name="Int. J. Syst. Evol. Microbiol.">
        <title>The Global Catalogue of Microorganisms (GCM) 10K type strain sequencing project: providing services to taxonomists for standard genome sequencing and annotation.</title>
        <authorList>
            <consortium name="The Broad Institute Genomics Platform"/>
            <consortium name="The Broad Institute Genome Sequencing Center for Infectious Disease"/>
            <person name="Wu L."/>
            <person name="Ma J."/>
        </authorList>
    </citation>
    <scope>NUCLEOTIDE SEQUENCE [LARGE SCALE GENOMIC DNA]</scope>
    <source>
        <strain evidence="4 5">CGMCC 1.12543</strain>
    </source>
</reference>
<feature type="transmembrane region" description="Helical" evidence="2">
    <location>
        <begin position="120"/>
        <end position="142"/>
    </location>
</feature>
<dbReference type="Gene3D" id="1.10.10.10">
    <property type="entry name" value="Winged helix-like DNA-binding domain superfamily/Winged helix DNA-binding domain"/>
    <property type="match status" value="1"/>
</dbReference>
<protein>
    <submittedName>
        <fullName evidence="4">ArsR/SmtB family transcription factor</fullName>
    </submittedName>
</protein>